<dbReference type="PRINTS" id="PR00245">
    <property type="entry name" value="OLFACTORYR"/>
</dbReference>
<feature type="transmembrane region" description="Helical" evidence="12">
    <location>
        <begin position="147"/>
        <end position="175"/>
    </location>
</feature>
<dbReference type="Proteomes" id="UP000551758">
    <property type="component" value="Unassembled WGS sequence"/>
</dbReference>
<dbReference type="PROSITE" id="PS50262">
    <property type="entry name" value="G_PROTEIN_RECEP_F1_2"/>
    <property type="match status" value="1"/>
</dbReference>
<feature type="compositionally biased region" description="Polar residues" evidence="11">
    <location>
        <begin position="1"/>
        <end position="13"/>
    </location>
</feature>
<protein>
    <recommendedName>
        <fullName evidence="13">G-protein coupled receptors family 1 profile domain-containing protein</fullName>
    </recommendedName>
</protein>
<evidence type="ECO:0000256" key="6">
    <source>
        <dbReference type="ARBA" id="ARBA00022989"/>
    </source>
</evidence>
<evidence type="ECO:0000256" key="3">
    <source>
        <dbReference type="ARBA" id="ARBA00022606"/>
    </source>
</evidence>
<evidence type="ECO:0000256" key="2">
    <source>
        <dbReference type="ARBA" id="ARBA00004141"/>
    </source>
</evidence>
<dbReference type="GO" id="GO:0004984">
    <property type="term" value="F:olfactory receptor activity"/>
    <property type="evidence" value="ECO:0007669"/>
    <property type="project" value="InterPro"/>
</dbReference>
<comment type="function">
    <text evidence="1">Putative odorant or sperm cell receptor.</text>
</comment>
<evidence type="ECO:0000256" key="12">
    <source>
        <dbReference type="SAM" id="Phobius"/>
    </source>
</evidence>
<dbReference type="PANTHER" id="PTHR26450">
    <property type="entry name" value="OLFACTORY RECEPTOR 56B1-RELATED"/>
    <property type="match status" value="1"/>
</dbReference>
<keyword evidence="7" id="KW-0297">G-protein coupled receptor</keyword>
<evidence type="ECO:0000259" key="13">
    <source>
        <dbReference type="PROSITE" id="PS50262"/>
    </source>
</evidence>
<evidence type="ECO:0000256" key="1">
    <source>
        <dbReference type="ARBA" id="ARBA00003929"/>
    </source>
</evidence>
<comment type="subcellular location">
    <subcellularLocation>
        <location evidence="2">Membrane</location>
        <topology evidence="2">Multi-pass membrane protein</topology>
    </subcellularLocation>
</comment>
<keyword evidence="3" id="KW-0716">Sensory transduction</keyword>
<keyword evidence="5" id="KW-0552">Olfaction</keyword>
<feature type="domain" description="G-protein coupled receptors family 1 profile" evidence="13">
    <location>
        <begin position="129"/>
        <end position="380"/>
    </location>
</feature>
<evidence type="ECO:0000313" key="15">
    <source>
        <dbReference type="Proteomes" id="UP000551758"/>
    </source>
</evidence>
<keyword evidence="15" id="KW-1185">Reference proteome</keyword>
<reference evidence="14 15" key="1">
    <citation type="journal article" date="2020" name="Mol. Biol. Evol.">
        <title>Interspecific Gene Flow and the Evolution of Specialization in Black and White Rhinoceros.</title>
        <authorList>
            <person name="Moodley Y."/>
            <person name="Westbury M.V."/>
            <person name="Russo I.M."/>
            <person name="Gopalakrishnan S."/>
            <person name="Rakotoarivelo A."/>
            <person name="Olsen R.A."/>
            <person name="Prost S."/>
            <person name="Tunstall T."/>
            <person name="Ryder O.A."/>
            <person name="Dalen L."/>
            <person name="Bruford M.W."/>
        </authorList>
    </citation>
    <scope>NUCLEOTIDE SEQUENCE [LARGE SCALE GENOMIC DNA]</scope>
    <source>
        <strain evidence="14">SBR-YM</strain>
        <tissue evidence="14">Skin</tissue>
    </source>
</reference>
<feature type="transmembrane region" description="Helical" evidence="12">
    <location>
        <begin position="299"/>
        <end position="317"/>
    </location>
</feature>
<dbReference type="PANTHER" id="PTHR26450:SF30">
    <property type="entry name" value="OLFACTORY RECEPTOR 572"/>
    <property type="match status" value="1"/>
</dbReference>
<keyword evidence="9" id="KW-0675">Receptor</keyword>
<dbReference type="EMBL" id="JACDTQ010002427">
    <property type="protein sequence ID" value="KAF5918640.1"/>
    <property type="molecule type" value="Genomic_DNA"/>
</dbReference>
<feature type="transmembrane region" description="Helical" evidence="12">
    <location>
        <begin position="329"/>
        <end position="349"/>
    </location>
</feature>
<evidence type="ECO:0000256" key="9">
    <source>
        <dbReference type="ARBA" id="ARBA00023170"/>
    </source>
</evidence>
<gene>
    <name evidence="14" type="ORF">HPG69_005674</name>
</gene>
<evidence type="ECO:0000256" key="4">
    <source>
        <dbReference type="ARBA" id="ARBA00022692"/>
    </source>
</evidence>
<dbReference type="Gene3D" id="1.20.1070.10">
    <property type="entry name" value="Rhodopsin 7-helix transmembrane proteins"/>
    <property type="match status" value="1"/>
</dbReference>
<dbReference type="InterPro" id="IPR050402">
    <property type="entry name" value="OR51/52/56-like"/>
</dbReference>
<dbReference type="AlphaFoldDB" id="A0A7J7ES59"/>
<dbReference type="InterPro" id="IPR000276">
    <property type="entry name" value="GPCR_Rhodpsn"/>
</dbReference>
<feature type="region of interest" description="Disordered" evidence="11">
    <location>
        <begin position="1"/>
        <end position="64"/>
    </location>
</feature>
<accession>A0A7J7ES59</accession>
<feature type="transmembrane region" description="Helical" evidence="12">
    <location>
        <begin position="228"/>
        <end position="251"/>
    </location>
</feature>
<evidence type="ECO:0000313" key="14">
    <source>
        <dbReference type="EMBL" id="KAF5918640.1"/>
    </source>
</evidence>
<dbReference type="GO" id="GO:0071396">
    <property type="term" value="P:cellular response to lipid"/>
    <property type="evidence" value="ECO:0007669"/>
    <property type="project" value="UniProtKB-ARBA"/>
</dbReference>
<feature type="transmembrane region" description="Helical" evidence="12">
    <location>
        <begin position="361"/>
        <end position="382"/>
    </location>
</feature>
<evidence type="ECO:0000256" key="11">
    <source>
        <dbReference type="SAM" id="MobiDB-lite"/>
    </source>
</evidence>
<sequence length="387" mass="42876">MSISKVKTQQSGHQGCGQANIRHTKQEEEEVHWAVQGGLQGNDPQDSTVAQGREKVDNDEGYCPPGRKSPIKISQDLSPCLCHIGLMADNNHSHFQHLYFILTGIPGLEQKYYWMAFPLGAIYVIALFGNGVIISTIKSELSLHIPMYYFLCMLALADMGLALCTVPSMLGIFWFNYKFIAYDACLVQMYFIHIFSAIESGVLVAMAFDRVVAIWNPLRHSTILTNGVVCRTGAVILTRAVCVVFPVPFLIKRLPFYGSNILSHSFCLHQDVMRLACASARVNSLYGLIAVIFTKGSDSLIILLSYTFILRTVMAIASGEGRLNALNTCVSHICAVLIFYVPLIGMSVIHRFGKHISPLTHVLMANVYLLVPAVLNPIVYTVKTKEI</sequence>
<name>A0A7J7ES59_DICBM</name>
<keyword evidence="6 12" id="KW-1133">Transmembrane helix</keyword>
<dbReference type="Pfam" id="PF13853">
    <property type="entry name" value="7tm_4"/>
    <property type="match status" value="1"/>
</dbReference>
<dbReference type="GO" id="GO:0004930">
    <property type="term" value="F:G protein-coupled receptor activity"/>
    <property type="evidence" value="ECO:0007669"/>
    <property type="project" value="UniProtKB-KW"/>
</dbReference>
<dbReference type="InterPro" id="IPR017452">
    <property type="entry name" value="GPCR_Rhodpsn_7TM"/>
</dbReference>
<evidence type="ECO:0000256" key="5">
    <source>
        <dbReference type="ARBA" id="ARBA00022725"/>
    </source>
</evidence>
<keyword evidence="10" id="KW-0807">Transducer</keyword>
<keyword evidence="8 12" id="KW-0472">Membrane</keyword>
<dbReference type="PRINTS" id="PR00237">
    <property type="entry name" value="GPCRRHODOPSN"/>
</dbReference>
<feature type="transmembrane region" description="Helical" evidence="12">
    <location>
        <begin position="112"/>
        <end position="135"/>
    </location>
</feature>
<dbReference type="GO" id="GO:0005886">
    <property type="term" value="C:plasma membrane"/>
    <property type="evidence" value="ECO:0007669"/>
    <property type="project" value="TreeGrafter"/>
</dbReference>
<proteinExistence type="predicted"/>
<comment type="caution">
    <text evidence="14">The sequence shown here is derived from an EMBL/GenBank/DDBJ whole genome shotgun (WGS) entry which is preliminary data.</text>
</comment>
<evidence type="ECO:0000256" key="8">
    <source>
        <dbReference type="ARBA" id="ARBA00023136"/>
    </source>
</evidence>
<dbReference type="FunFam" id="1.20.1070.10:FF:000002">
    <property type="entry name" value="Olfactory receptor"/>
    <property type="match status" value="1"/>
</dbReference>
<keyword evidence="4 12" id="KW-0812">Transmembrane</keyword>
<organism evidence="14 15">
    <name type="scientific">Diceros bicornis minor</name>
    <name type="common">South-central black rhinoceros</name>
    <dbReference type="NCBI Taxonomy" id="77932"/>
    <lineage>
        <taxon>Eukaryota</taxon>
        <taxon>Metazoa</taxon>
        <taxon>Chordata</taxon>
        <taxon>Craniata</taxon>
        <taxon>Vertebrata</taxon>
        <taxon>Euteleostomi</taxon>
        <taxon>Mammalia</taxon>
        <taxon>Eutheria</taxon>
        <taxon>Laurasiatheria</taxon>
        <taxon>Perissodactyla</taxon>
        <taxon>Rhinocerotidae</taxon>
        <taxon>Diceros</taxon>
    </lineage>
</organism>
<dbReference type="SUPFAM" id="SSF81321">
    <property type="entry name" value="Family A G protein-coupled receptor-like"/>
    <property type="match status" value="1"/>
</dbReference>
<evidence type="ECO:0000256" key="7">
    <source>
        <dbReference type="ARBA" id="ARBA00023040"/>
    </source>
</evidence>
<dbReference type="InterPro" id="IPR000725">
    <property type="entry name" value="Olfact_rcpt"/>
</dbReference>
<feature type="transmembrane region" description="Helical" evidence="12">
    <location>
        <begin position="187"/>
        <end position="208"/>
    </location>
</feature>
<evidence type="ECO:0000256" key="10">
    <source>
        <dbReference type="ARBA" id="ARBA00023224"/>
    </source>
</evidence>
<dbReference type="CDD" id="cd15222">
    <property type="entry name" value="7tmA_OR51-like"/>
    <property type="match status" value="1"/>
</dbReference>